<comment type="caution">
    <text evidence="10">The sequence shown here is derived from an EMBL/GenBank/DDBJ whole genome shotgun (WGS) entry which is preliminary data.</text>
</comment>
<gene>
    <name evidence="10" type="ORF">EDC56_0905</name>
</gene>
<comment type="subcellular location">
    <subcellularLocation>
        <location evidence="1">Cell membrane</location>
        <topology evidence="1">Multi-pass membrane protein</topology>
    </subcellularLocation>
</comment>
<reference evidence="10 11" key="1">
    <citation type="submission" date="2018-11" db="EMBL/GenBank/DDBJ databases">
        <title>Genomic Encyclopedia of Type Strains, Phase IV (KMG-IV): sequencing the most valuable type-strain genomes for metagenomic binning, comparative biology and taxonomic classification.</title>
        <authorList>
            <person name="Goeker M."/>
        </authorList>
    </citation>
    <scope>NUCLEOTIDE SEQUENCE [LARGE SCALE GENOMIC DNA]</scope>
    <source>
        <strain evidence="10 11">DSM 100316</strain>
    </source>
</reference>
<sequence length="442" mass="47511">MNAKKIGLVALTLVAVSNMLGSGIFLVPTILAKIGSISIWSWIFTGVGTMCLAFVFTRLTILKPDSSGIIGQSGRCYGPYVEFMLSISYWVTCWVGNIALIITGVGYLAYFFPVLNDPVYRAIAASIMLWFFTLLALVGADFTSKLQSVTTVLLIGIVIALGVMGVYKYEPGTFSATYNMSGESSMHAIALGIAACFWSFLGLEGASVTGDLVENPERTIPIATIAGFVIAWVLCIIATYGIYAALPYDQLVSSSAPFADAARYVMGPSAGDFVAGASIVIIFFSLNGWLVLQSQPAKVAADKGLLPPIMGKVNKNQVPAINLIITAVLMTAIIFATISPTAAKQFEVLILLAVFTSIVPYIFAVSSLIVFRLQDGIKLLDMKLDIFSALVALIFCVYVMTTIEVEGLAYGLEFVVLTIPLYTYVLWRKNKDKGGKLEQQAG</sequence>
<dbReference type="OrthoDB" id="3185104at2"/>
<feature type="transmembrane region" description="Helical" evidence="9">
    <location>
        <begin position="407"/>
        <end position="427"/>
    </location>
</feature>
<evidence type="ECO:0000313" key="11">
    <source>
        <dbReference type="Proteomes" id="UP000275394"/>
    </source>
</evidence>
<evidence type="ECO:0000256" key="6">
    <source>
        <dbReference type="ARBA" id="ARBA00022989"/>
    </source>
</evidence>
<feature type="transmembrane region" description="Helical" evidence="9">
    <location>
        <begin position="149"/>
        <end position="167"/>
    </location>
</feature>
<dbReference type="RefSeq" id="WP_123711287.1">
    <property type="nucleotide sequence ID" value="NZ_RKHR01000003.1"/>
</dbReference>
<dbReference type="GO" id="GO:0005886">
    <property type="term" value="C:plasma membrane"/>
    <property type="evidence" value="ECO:0007669"/>
    <property type="project" value="UniProtKB-SubCell"/>
</dbReference>
<dbReference type="AlphaFoldDB" id="A0A3N2E1D0"/>
<keyword evidence="5 9" id="KW-0812">Transmembrane</keyword>
<keyword evidence="6 9" id="KW-1133">Transmembrane helix</keyword>
<name>A0A3N2E1D0_9GAMM</name>
<organism evidence="10 11">
    <name type="scientific">Sinobacterium caligoides</name>
    <dbReference type="NCBI Taxonomy" id="933926"/>
    <lineage>
        <taxon>Bacteria</taxon>
        <taxon>Pseudomonadati</taxon>
        <taxon>Pseudomonadota</taxon>
        <taxon>Gammaproteobacteria</taxon>
        <taxon>Cellvibrionales</taxon>
        <taxon>Spongiibacteraceae</taxon>
        <taxon>Sinobacterium</taxon>
    </lineage>
</organism>
<evidence type="ECO:0000256" key="8">
    <source>
        <dbReference type="ARBA" id="ARBA00045636"/>
    </source>
</evidence>
<feature type="transmembrane region" description="Helical" evidence="9">
    <location>
        <begin position="42"/>
        <end position="62"/>
    </location>
</feature>
<feature type="transmembrane region" description="Helical" evidence="9">
    <location>
        <begin position="118"/>
        <end position="137"/>
    </location>
</feature>
<dbReference type="PANTHER" id="PTHR42770:SF18">
    <property type="entry name" value="ARGININE_AGMATINE ANTIPORTER"/>
    <property type="match status" value="1"/>
</dbReference>
<evidence type="ECO:0000256" key="9">
    <source>
        <dbReference type="SAM" id="Phobius"/>
    </source>
</evidence>
<accession>A0A3N2E1D0</accession>
<feature type="transmembrane region" description="Helical" evidence="9">
    <location>
        <begin position="220"/>
        <end position="243"/>
    </location>
</feature>
<feature type="transmembrane region" description="Helical" evidence="9">
    <location>
        <begin position="83"/>
        <end position="112"/>
    </location>
</feature>
<evidence type="ECO:0000256" key="3">
    <source>
        <dbReference type="ARBA" id="ARBA00021069"/>
    </source>
</evidence>
<comment type="function">
    <text evidence="8">Major component of the acid-resistance (AR) system allowing enteric pathogens to survive the acidic environment in the stomach. Exchanges extracellular arginine for its intracellular decarboxylation product agmatine (Agm) thereby expelling intracellular protons. Probably undergoes several conformational states in order to translocate the substrate across the membrane; keeps the substrate accessible to only 1 side of the membrane at a time by opening and closing 3 membrane-internal gates.</text>
</comment>
<dbReference type="EMBL" id="RKHR01000003">
    <property type="protein sequence ID" value="ROS05375.1"/>
    <property type="molecule type" value="Genomic_DNA"/>
</dbReference>
<comment type="similarity">
    <text evidence="2">Belongs to the amino acid-polyamine-organocation (APC) superfamily. Basic amino acid/polyamine antiporter (APA) (TC 2.A.3.2) family.</text>
</comment>
<evidence type="ECO:0000256" key="4">
    <source>
        <dbReference type="ARBA" id="ARBA00022475"/>
    </source>
</evidence>
<feature type="transmembrane region" description="Helical" evidence="9">
    <location>
        <begin position="383"/>
        <end position="401"/>
    </location>
</feature>
<protein>
    <recommendedName>
        <fullName evidence="3">Arginine/agmatine antiporter</fullName>
    </recommendedName>
</protein>
<keyword evidence="4" id="KW-1003">Cell membrane</keyword>
<dbReference type="PIRSF" id="PIRSF006060">
    <property type="entry name" value="AA_transporter"/>
    <property type="match status" value="1"/>
</dbReference>
<evidence type="ECO:0000313" key="10">
    <source>
        <dbReference type="EMBL" id="ROS05375.1"/>
    </source>
</evidence>
<feature type="transmembrane region" description="Helical" evidence="9">
    <location>
        <begin position="348"/>
        <end position="371"/>
    </location>
</feature>
<dbReference type="Pfam" id="PF13520">
    <property type="entry name" value="AA_permease_2"/>
    <property type="match status" value="1"/>
</dbReference>
<dbReference type="InterPro" id="IPR050367">
    <property type="entry name" value="APC_superfamily"/>
</dbReference>
<evidence type="ECO:0000256" key="7">
    <source>
        <dbReference type="ARBA" id="ARBA00023136"/>
    </source>
</evidence>
<feature type="transmembrane region" description="Helical" evidence="9">
    <location>
        <begin position="187"/>
        <end position="208"/>
    </location>
</feature>
<proteinExistence type="inferred from homology"/>
<evidence type="ECO:0000256" key="1">
    <source>
        <dbReference type="ARBA" id="ARBA00004651"/>
    </source>
</evidence>
<keyword evidence="7 9" id="KW-0472">Membrane</keyword>
<dbReference type="GO" id="GO:0022857">
    <property type="term" value="F:transmembrane transporter activity"/>
    <property type="evidence" value="ECO:0007669"/>
    <property type="project" value="InterPro"/>
</dbReference>
<feature type="transmembrane region" description="Helical" evidence="9">
    <location>
        <begin position="320"/>
        <end position="342"/>
    </location>
</feature>
<dbReference type="InterPro" id="IPR002293">
    <property type="entry name" value="AA/rel_permease1"/>
</dbReference>
<dbReference type="Gene3D" id="1.20.1740.10">
    <property type="entry name" value="Amino acid/polyamine transporter I"/>
    <property type="match status" value="1"/>
</dbReference>
<evidence type="ECO:0000256" key="5">
    <source>
        <dbReference type="ARBA" id="ARBA00022692"/>
    </source>
</evidence>
<evidence type="ECO:0000256" key="2">
    <source>
        <dbReference type="ARBA" id="ARBA00008220"/>
    </source>
</evidence>
<keyword evidence="11" id="KW-1185">Reference proteome</keyword>
<dbReference type="Proteomes" id="UP000275394">
    <property type="component" value="Unassembled WGS sequence"/>
</dbReference>
<dbReference type="PANTHER" id="PTHR42770">
    <property type="entry name" value="AMINO ACID TRANSPORTER-RELATED"/>
    <property type="match status" value="1"/>
</dbReference>
<feature type="transmembrane region" description="Helical" evidence="9">
    <location>
        <begin position="273"/>
        <end position="292"/>
    </location>
</feature>